<feature type="compositionally biased region" description="Polar residues" evidence="8">
    <location>
        <begin position="515"/>
        <end position="532"/>
    </location>
</feature>
<feature type="compositionally biased region" description="Polar residues" evidence="8">
    <location>
        <begin position="1790"/>
        <end position="1803"/>
    </location>
</feature>
<keyword evidence="5" id="KW-0009">Actin-binding</keyword>
<feature type="compositionally biased region" description="Basic and acidic residues" evidence="8">
    <location>
        <begin position="1369"/>
        <end position="1383"/>
    </location>
</feature>
<evidence type="ECO:0000256" key="8">
    <source>
        <dbReference type="SAM" id="MobiDB-lite"/>
    </source>
</evidence>
<feature type="compositionally biased region" description="Pro residues" evidence="8">
    <location>
        <begin position="383"/>
        <end position="393"/>
    </location>
</feature>
<dbReference type="Pfam" id="PF09805">
    <property type="entry name" value="Nop25"/>
    <property type="match status" value="1"/>
</dbReference>
<feature type="non-terminal residue" evidence="10">
    <location>
        <position position="1"/>
    </location>
</feature>
<comment type="subcellular location">
    <subcellularLocation>
        <location evidence="1">Cytoplasm</location>
        <location evidence="1">Cytoskeleton</location>
    </subcellularLocation>
</comment>
<proteinExistence type="predicted"/>
<evidence type="ECO:0000256" key="1">
    <source>
        <dbReference type="ARBA" id="ARBA00004245"/>
    </source>
</evidence>
<feature type="compositionally biased region" description="Low complexity" evidence="8">
    <location>
        <begin position="995"/>
        <end position="1034"/>
    </location>
</feature>
<feature type="region of interest" description="Disordered" evidence="8">
    <location>
        <begin position="1777"/>
        <end position="1803"/>
    </location>
</feature>
<feature type="compositionally biased region" description="Low complexity" evidence="8">
    <location>
        <begin position="622"/>
        <end position="635"/>
    </location>
</feature>
<dbReference type="SMART" id="SM00233">
    <property type="entry name" value="PH"/>
    <property type="match status" value="1"/>
</dbReference>
<feature type="compositionally biased region" description="Basic and acidic residues" evidence="8">
    <location>
        <begin position="149"/>
        <end position="166"/>
    </location>
</feature>
<dbReference type="GO" id="GO:0051015">
    <property type="term" value="F:actin filament binding"/>
    <property type="evidence" value="ECO:0007669"/>
    <property type="project" value="TreeGrafter"/>
</dbReference>
<feature type="compositionally biased region" description="Low complexity" evidence="8">
    <location>
        <begin position="655"/>
        <end position="665"/>
    </location>
</feature>
<organism evidence="10 11">
    <name type="scientific">Atractosteus spatula</name>
    <name type="common">Alligator gar</name>
    <name type="synonym">Lepisosteus spatula</name>
    <dbReference type="NCBI Taxonomy" id="7917"/>
    <lineage>
        <taxon>Eukaryota</taxon>
        <taxon>Metazoa</taxon>
        <taxon>Chordata</taxon>
        <taxon>Craniata</taxon>
        <taxon>Vertebrata</taxon>
        <taxon>Euteleostomi</taxon>
        <taxon>Actinopterygii</taxon>
        <taxon>Neopterygii</taxon>
        <taxon>Holostei</taxon>
        <taxon>Semionotiformes</taxon>
        <taxon>Lepisosteidae</taxon>
        <taxon>Atractosteus</taxon>
    </lineage>
</organism>
<accession>A0A8J7NN37</accession>
<feature type="region of interest" description="Disordered" evidence="8">
    <location>
        <begin position="2069"/>
        <end position="2095"/>
    </location>
</feature>
<dbReference type="Proteomes" id="UP000736164">
    <property type="component" value="Unassembled WGS sequence"/>
</dbReference>
<keyword evidence="6" id="KW-0206">Cytoskeleton</keyword>
<feature type="compositionally biased region" description="Polar residues" evidence="8">
    <location>
        <begin position="587"/>
        <end position="603"/>
    </location>
</feature>
<protein>
    <submittedName>
        <fullName evidence="10">TARA protein</fullName>
    </submittedName>
</protein>
<feature type="region of interest" description="Disordered" evidence="8">
    <location>
        <begin position="1204"/>
        <end position="1230"/>
    </location>
</feature>
<feature type="region of interest" description="Disordered" evidence="8">
    <location>
        <begin position="1369"/>
        <end position="1406"/>
    </location>
</feature>
<feature type="compositionally biased region" description="Basic and acidic residues" evidence="8">
    <location>
        <begin position="484"/>
        <end position="495"/>
    </location>
</feature>
<keyword evidence="3" id="KW-0597">Phosphoprotein</keyword>
<feature type="region of interest" description="Disordered" evidence="8">
    <location>
        <begin position="2114"/>
        <end position="2146"/>
    </location>
</feature>
<evidence type="ECO:0000256" key="7">
    <source>
        <dbReference type="SAM" id="Coils"/>
    </source>
</evidence>
<feature type="compositionally biased region" description="Low complexity" evidence="8">
    <location>
        <begin position="925"/>
        <end position="938"/>
    </location>
</feature>
<feature type="region of interest" description="Disordered" evidence="8">
    <location>
        <begin position="96"/>
        <end position="169"/>
    </location>
</feature>
<dbReference type="EMBL" id="JAAWVO010025421">
    <property type="protein sequence ID" value="MBN3315936.1"/>
    <property type="molecule type" value="Genomic_DNA"/>
</dbReference>
<feature type="region of interest" description="Disordered" evidence="8">
    <location>
        <begin position="2332"/>
        <end position="2356"/>
    </location>
</feature>
<feature type="compositionally biased region" description="Basic residues" evidence="8">
    <location>
        <begin position="137"/>
        <end position="148"/>
    </location>
</feature>
<dbReference type="Pfam" id="PF00169">
    <property type="entry name" value="PH"/>
    <property type="match status" value="1"/>
</dbReference>
<feature type="region of interest" description="Disordered" evidence="8">
    <location>
        <begin position="1421"/>
        <end position="1447"/>
    </location>
</feature>
<feature type="coiled-coil region" evidence="7">
    <location>
        <begin position="1639"/>
        <end position="1708"/>
    </location>
</feature>
<feature type="region of interest" description="Disordered" evidence="8">
    <location>
        <begin position="295"/>
        <end position="1080"/>
    </location>
</feature>
<evidence type="ECO:0000256" key="4">
    <source>
        <dbReference type="ARBA" id="ARBA00023054"/>
    </source>
</evidence>
<feature type="non-terminal residue" evidence="10">
    <location>
        <position position="2462"/>
    </location>
</feature>
<feature type="compositionally biased region" description="Polar residues" evidence="8">
    <location>
        <begin position="1389"/>
        <end position="1403"/>
    </location>
</feature>
<dbReference type="GO" id="GO:1900026">
    <property type="term" value="P:positive regulation of substrate adhesion-dependent cell spreading"/>
    <property type="evidence" value="ECO:0007669"/>
    <property type="project" value="TreeGrafter"/>
</dbReference>
<evidence type="ECO:0000313" key="10">
    <source>
        <dbReference type="EMBL" id="MBN3315936.1"/>
    </source>
</evidence>
<dbReference type="InterPro" id="IPR011993">
    <property type="entry name" value="PH-like_dom_sf"/>
</dbReference>
<feature type="compositionally biased region" description="Low complexity" evidence="8">
    <location>
        <begin position="958"/>
        <end position="968"/>
    </location>
</feature>
<feature type="compositionally biased region" description="Basic and acidic residues" evidence="8">
    <location>
        <begin position="787"/>
        <end position="798"/>
    </location>
</feature>
<name>A0A8J7NN37_ATRSP</name>
<feature type="domain" description="PH" evidence="9">
    <location>
        <begin position="1272"/>
        <end position="1367"/>
    </location>
</feature>
<feature type="compositionally biased region" description="Polar residues" evidence="8">
    <location>
        <begin position="844"/>
        <end position="861"/>
    </location>
</feature>
<feature type="compositionally biased region" description="Polar residues" evidence="8">
    <location>
        <begin position="818"/>
        <end position="835"/>
    </location>
</feature>
<feature type="compositionally biased region" description="Basic and acidic residues" evidence="8">
    <location>
        <begin position="1059"/>
        <end position="1080"/>
    </location>
</feature>
<feature type="coiled-coil region" evidence="7">
    <location>
        <begin position="8"/>
        <end position="67"/>
    </location>
</feature>
<feature type="compositionally biased region" description="Polar residues" evidence="8">
    <location>
        <begin position="541"/>
        <end position="558"/>
    </location>
</feature>
<dbReference type="InterPro" id="IPR001849">
    <property type="entry name" value="PH_domain"/>
</dbReference>
<evidence type="ECO:0000256" key="5">
    <source>
        <dbReference type="ARBA" id="ARBA00023203"/>
    </source>
</evidence>
<evidence type="ECO:0000256" key="3">
    <source>
        <dbReference type="ARBA" id="ARBA00022553"/>
    </source>
</evidence>
<feature type="compositionally biased region" description="Polar residues" evidence="8">
    <location>
        <begin position="434"/>
        <end position="444"/>
    </location>
</feature>
<keyword evidence="11" id="KW-1185">Reference proteome</keyword>
<dbReference type="Gene3D" id="2.30.29.30">
    <property type="entry name" value="Pleckstrin-homology domain (PH domain)/Phosphotyrosine-binding domain (PTB)"/>
    <property type="match status" value="1"/>
</dbReference>
<dbReference type="PROSITE" id="PS50003">
    <property type="entry name" value="PH_DOMAIN"/>
    <property type="match status" value="1"/>
</dbReference>
<feature type="compositionally biased region" description="Low complexity" evidence="8">
    <location>
        <begin position="692"/>
        <end position="731"/>
    </location>
</feature>
<evidence type="ECO:0000313" key="11">
    <source>
        <dbReference type="Proteomes" id="UP000736164"/>
    </source>
</evidence>
<dbReference type="GO" id="GO:0015629">
    <property type="term" value="C:actin cytoskeleton"/>
    <property type="evidence" value="ECO:0007669"/>
    <property type="project" value="TreeGrafter"/>
</dbReference>
<evidence type="ECO:0000256" key="2">
    <source>
        <dbReference type="ARBA" id="ARBA00022490"/>
    </source>
</evidence>
<dbReference type="SUPFAM" id="SSF50729">
    <property type="entry name" value="PH domain-like"/>
    <property type="match status" value="1"/>
</dbReference>
<dbReference type="PANTHER" id="PTHR17271:SF10">
    <property type="entry name" value="TRIO AND F-ACTIN-BINDING PROTEIN"/>
    <property type="match status" value="1"/>
</dbReference>
<comment type="caution">
    <text evidence="10">The sequence shown here is derived from an EMBL/GenBank/DDBJ whole genome shotgun (WGS) entry which is preliminary data.</text>
</comment>
<reference evidence="10" key="1">
    <citation type="journal article" date="2021" name="Cell">
        <title>Tracing the genetic footprints of vertebrate landing in non-teleost ray-finned fishes.</title>
        <authorList>
            <person name="Bi X."/>
            <person name="Wang K."/>
            <person name="Yang L."/>
            <person name="Pan H."/>
            <person name="Jiang H."/>
            <person name="Wei Q."/>
            <person name="Fang M."/>
            <person name="Yu H."/>
            <person name="Zhu C."/>
            <person name="Cai Y."/>
            <person name="He Y."/>
            <person name="Gan X."/>
            <person name="Zeng H."/>
            <person name="Yu D."/>
            <person name="Zhu Y."/>
            <person name="Jiang H."/>
            <person name="Qiu Q."/>
            <person name="Yang H."/>
            <person name="Zhang Y.E."/>
            <person name="Wang W."/>
            <person name="Zhu M."/>
            <person name="He S."/>
            <person name="Zhang G."/>
        </authorList>
    </citation>
    <scope>NUCLEOTIDE SEQUENCE</scope>
    <source>
        <strain evidence="10">Allg_001</strain>
    </source>
</reference>
<keyword evidence="4 7" id="KW-0175">Coiled coil</keyword>
<keyword evidence="2" id="KW-0963">Cytoplasm</keyword>
<feature type="compositionally biased region" description="Low complexity" evidence="8">
    <location>
        <begin position="2071"/>
        <end position="2094"/>
    </location>
</feature>
<dbReference type="InterPro" id="IPR019186">
    <property type="entry name" value="Nucleolar_protein_12"/>
</dbReference>
<dbReference type="InterPro" id="IPR052223">
    <property type="entry name" value="Actin_Cytoskeleton_Reg"/>
</dbReference>
<sequence length="2462" mass="270016">DYLTGFHKRKLERRKVAVEEIKQKLKEEQRKVREERHKEYLKMLKERKEALEEADELEELVTGKTESVQYDHPNHTVTVTTISDLDLSGARLLGLETNQGGESEEEEEEKNSRALPKKAGDPIISKKLSSLTASLHAHTKPKKKKGWDKRKGKEGVGRGRVIDRKGGGATQKLRLGRTSKKQRRQRTGRRGLAGIWSAWRYASTMIPVSEDLYCRRFEANIFDPSRCLNCLRPRDLHPHLAQVRDRETERQAPSAGSVYCDVTGDGLENEGGSLCILTPDCELYICAEDQESTQSAEDQNHCEYSQYSQLSSEEELLHEDQSLNPDSMTRLGPPPQRPGPRAWLEEGRGSRHTVQFLSDRSAVSRAQPRGESGYLSLARRPSLPSPRETPGPAPKRYSETGRALPSNRSPDPKASIPFRNPDLGLPSQRRASESRAQGLSTTGHTPPAEPAGPAHRRAFDSQGPAPRSTSPSPTPKAHSTYRQSEFDGPSHHRNFDAQSRAPGPQSPSPFKQAEPLTSSSLRRSFDTPSSSGRWGEDQRGRSQSSYGKNLDSSSGTSRKNLKSAPDPRTPTVSPIAHLKSSLRKSEPTSQPSHSASSTRQSYEPPNPSFLRKATNKEARPEASPSPQWRSSSLSAREPEPTGSSSSPWEERALRRTPSSDSLRPRSSSRRAGPASEHTSRSPASGRGRGLEPRSPSPGRRSPSPLRGAGGRLSSSQSSLESESSAISSGSGFTRRGEYAQIADIPRAKRIAQPDVEGGRGARDRAHSPGREDVGRLFGYERSTYRQSEFDGPSHHRNFDAQSRAPGPQSPSPFKQAEPLTSSSLRRSFDTPSSSGRWGEDQRGRSQSSYGKNLDSSSGTSRKNLKSAPDPRTPTVSPIAHLKSSLRKSEPTSQPSHSASSTRQSYEPPNPSFLRKATNKEARPEASPSPQWRSSSLSAREPEPTGSSSSPWEERALRRTPSSDSLRPRSSSRRAGPASEHTSRSPASGRGRGLEPRSPSPGRRSPSPLRGAGGRLSSSQSSLESESSAISSGSGFTRRGEYAQIADIPRAKRIAQPDVEGGRGARDRAHSPGREDVGRLFGYERRRSPMVDMFREWESSGELASRAWRGGEGGALSRAQSTSSLYTPLRHPVTPPSAHGCRRCALGSGVGGHCGAALVSVGRPDLLNFKKGWMSKLHENGEVTPTLTPRRFDYVELAPVTAASDLGGAGLSSPANEGEEGEGLGKEQAQRLEDRSRWFQTAPASKATNTSSQWDAVLSRKAAGPLGGAPPTTAEQRQRLEEEIEKLWKKHWFVLTDAGLKYYRDSGAEEKDDLDGEIDLRSCVDVSEFNVEKNYGFQIHTREAVFTLSAMTSGIRRNWIEVLRKRLTDNGSDKENSLSRDRPATRRGSTRYQQEGGSEVTPTLTPRRFDYVELAPVTAASDLGGAGLSSPANEGEEGEGLGKEQAQRLEDRSRWFQTAPASKATNTSSQWDAVLSRKAAGPLGGAPPTTAEQRQRLEEEIEKRWVEFERLPLREMRSVPVIGSRSGQPANEALQKEVASLRQQLDRLRGAGGCGPGSPCARSLEAMERAHRQALEEMQRRHDREKRELEGERERLLEEETHATAQAMDALRKAHQDELQREVDRTRRLGGGGSDVQALRAQHQSEVGALRRELDSLSERYSQKCLELNRAEQSNGEREREISRRERELEQLRRENQELQARLSEEISRLRSFITGQGSHEGSSLGNWERNSCELEVLLRVKENEVKYLHKEISCLRDELQTLNKVAGQVHTLLSGAGGQLSPVQAPPGQLSPSGSQAHRQESWSPATNHAVVKAMDRASLQTCVLHPTHEEHGAEEERSLTGEHANVFPVTVACAGGRWVLSAGLNGLSSPQEEAQPFWRKLQPRGRMATCVRRSVSPGRIGRESCSRAESNDGAQIDTRARHGHRSHSCGGSPVEALGEPLCTGQLFQTTDPLDRGVHQRMKAVDGGSLGPLDLEWISVTPHPLRTNRAPAGFCTPGARAGSPRCRPSNPPVSFLEDASLLYSVLRFPEPPDDCCRIVIVLLLLCSSGSHLTKKSPFERAQMCVSRPNRSSCSAHRSKRSSSSQMMGSGAAAQENSPAILAQGRFCPVLPRRFWSPRQQNPPEKHKQSTSRSARPDRALNTRESSLECPELRSAVETPRTWWTLVSQWDMCRPGQARNNGNSADHRATLKDFMYIFKKKMIVVCRTLSWTDHAEQAFEHSDTPGHTVCSSVTACVHAEQDCTRAPEQTADHRYVACLPAAHAFSSEPARPCEAHMTLLPPGAQPGPRHLSQQTGLMSRNQLPTARLLGVWETAAGILRSLLICQQSCETQGRAAQGGDTERDESYAGSQCEGRREQEFPSDDAFSSCVVRMRQPAPEGWWAGLVLQATPSLPSGDPPLQTALIGAASRPARQSLAAAVSQRSCFAGACRSGALPESGPVTQQPAASKTCTGLNWTGMALSA</sequence>
<feature type="compositionally biased region" description="Polar residues" evidence="8">
    <location>
        <begin position="890"/>
        <end position="906"/>
    </location>
</feature>
<dbReference type="FunFam" id="2.30.29.30:FF:000133">
    <property type="entry name" value="myosin phosphatase Rho-interacting protein isoform X1"/>
    <property type="match status" value="1"/>
</dbReference>
<evidence type="ECO:0000259" key="9">
    <source>
        <dbReference type="PROSITE" id="PS50003"/>
    </source>
</evidence>
<feature type="compositionally biased region" description="Basic and acidic residues" evidence="8">
    <location>
        <begin position="756"/>
        <end position="774"/>
    </location>
</feature>
<feature type="region of interest" description="Disordered" evidence="8">
    <location>
        <begin position="1576"/>
        <end position="1596"/>
    </location>
</feature>
<dbReference type="PANTHER" id="PTHR17271">
    <property type="entry name" value="PLECKSTRIN HOMOLOGY PH DOMAIN-CONTAINING PROTEIN"/>
    <property type="match status" value="1"/>
</dbReference>
<gene>
    <name evidence="10" type="primary">Triobp_1</name>
    <name evidence="10" type="ORF">GTO95_0008170</name>
</gene>
<evidence type="ECO:0000256" key="6">
    <source>
        <dbReference type="ARBA" id="ARBA00023212"/>
    </source>
</evidence>